<dbReference type="EMBL" id="APAU02000009">
    <property type="protein sequence ID" value="EUB62956.1"/>
    <property type="molecule type" value="Genomic_DNA"/>
</dbReference>
<keyword evidence="7" id="KW-1185">Reference proteome</keyword>
<gene>
    <name evidence="6" type="ORF">EGR_02050</name>
</gene>
<reference evidence="6 7" key="1">
    <citation type="journal article" date="2013" name="Nat. Genet.">
        <title>The genome of the hydatid tapeworm Echinococcus granulosus.</title>
        <authorList>
            <person name="Zheng H."/>
            <person name="Zhang W."/>
            <person name="Zhang L."/>
            <person name="Zhang Z."/>
            <person name="Li J."/>
            <person name="Lu G."/>
            <person name="Zhu Y."/>
            <person name="Wang Y."/>
            <person name="Huang Y."/>
            <person name="Liu J."/>
            <person name="Kang H."/>
            <person name="Chen J."/>
            <person name="Wang L."/>
            <person name="Chen A."/>
            <person name="Yu S."/>
            <person name="Gao Z."/>
            <person name="Jin L."/>
            <person name="Gu W."/>
            <person name="Wang Z."/>
            <person name="Zhao L."/>
            <person name="Shi B."/>
            <person name="Wen H."/>
            <person name="Lin R."/>
            <person name="Jones M.K."/>
            <person name="Brejova B."/>
            <person name="Vinar T."/>
            <person name="Zhao G."/>
            <person name="McManus D.P."/>
            <person name="Chen Z."/>
            <person name="Zhou Y."/>
            <person name="Wang S."/>
        </authorList>
    </citation>
    <scope>NUCLEOTIDE SEQUENCE [LARGE SCALE GENOMIC DNA]</scope>
</reference>
<dbReference type="InterPro" id="IPR003598">
    <property type="entry name" value="Ig_sub2"/>
</dbReference>
<evidence type="ECO:0000256" key="4">
    <source>
        <dbReference type="SAM" id="MobiDB-lite"/>
    </source>
</evidence>
<dbReference type="OrthoDB" id="504170at2759"/>
<evidence type="ECO:0000259" key="5">
    <source>
        <dbReference type="PROSITE" id="PS50835"/>
    </source>
</evidence>
<keyword evidence="2" id="KW-1015">Disulfide bond</keyword>
<sequence>MDSSPRPSSFSPSPSRVGHIVESLIFPCGREFEDKDPSLGFEEAWSYGCCPTEIQIFLVTRRKGAGGGSGGGGGAREGWGNNCRFGNPNNRRVDAHVRHVCLGVPFSSLLAPTSAYPLSCPSAHRSPWHLRATTLTHPNTDTRIAPKFTEQPKIRKIGKAVEFECILEAKPIGDVRWSKAGALINPGGRYTIKAVTNGNKHVLTLQIADINANDGGEYVVFSKNASGEASANIKLNLGQSKPQLKAPKFPEKPVIRKDAATGEIVLACSLEGNPRPELTYFLNDRQISSQPGKLTFIYKEAGSDVYDCEIRIANPTPNDGGGYKIKAVNSAGESNASINLNLSAKASKDEAPKFQPSSVRKDGKAVVIEARCTGVPAPKFNWTKGGVELKPRVGKYELSSRIDGPVFVQILRILNFIDVDADVYVCNAKNMAGESKATHTIKVPKIIGAPKVTYVMKQAVVELQAEAAEQEPTIVWRKNGKTVTLDNRFKQSIRTEGGRVIITLSVDPVTEADNGTYECELTNSYGSTKSQFVIKAAKDEGELPKLVSKPSDVSEEEGGQLDPRDLVYSPPLTHLTAIVRLLGSTLSMRMNYSGSTAPTVKISRRGVDVTLDSRALVKVDHPNKSISLTIRSLKPEDVGTYTVQLSSRGQQCDSATFNVTVQEQMQNTGANDATPELLTTPRPGSRRPSDGRGTSPKPSLLDPKLLEQQLQARRDSASSRRTSLAEAIPGFPMLKHREAPKVEKEKFIEDLKDVKAKEGQPKPH</sequence>
<feature type="domain" description="Ig-like" evidence="5">
    <location>
        <begin position="352"/>
        <end position="442"/>
    </location>
</feature>
<feature type="domain" description="Ig-like" evidence="5">
    <location>
        <begin position="146"/>
        <end position="236"/>
    </location>
</feature>
<protein>
    <submittedName>
        <fullName evidence="6">Disorganized muscle protein</fullName>
    </submittedName>
</protein>
<dbReference type="GO" id="GO:0007156">
    <property type="term" value="P:homophilic cell adhesion via plasma membrane adhesion molecules"/>
    <property type="evidence" value="ECO:0007669"/>
    <property type="project" value="TreeGrafter"/>
</dbReference>
<evidence type="ECO:0000256" key="2">
    <source>
        <dbReference type="ARBA" id="ARBA00023157"/>
    </source>
</evidence>
<feature type="domain" description="Ig-like" evidence="5">
    <location>
        <begin position="247"/>
        <end position="343"/>
    </location>
</feature>
<dbReference type="GO" id="GO:0030424">
    <property type="term" value="C:axon"/>
    <property type="evidence" value="ECO:0007669"/>
    <property type="project" value="TreeGrafter"/>
</dbReference>
<dbReference type="InterPro" id="IPR013783">
    <property type="entry name" value="Ig-like_fold"/>
</dbReference>
<evidence type="ECO:0000256" key="1">
    <source>
        <dbReference type="ARBA" id="ARBA00022729"/>
    </source>
</evidence>
<dbReference type="Gene3D" id="2.60.40.10">
    <property type="entry name" value="Immunoglobulins"/>
    <property type="match status" value="5"/>
</dbReference>
<dbReference type="SMART" id="SM00408">
    <property type="entry name" value="IGc2"/>
    <property type="match status" value="4"/>
</dbReference>
<dbReference type="InterPro" id="IPR007110">
    <property type="entry name" value="Ig-like_dom"/>
</dbReference>
<dbReference type="GO" id="GO:0043025">
    <property type="term" value="C:neuronal cell body"/>
    <property type="evidence" value="ECO:0007669"/>
    <property type="project" value="TreeGrafter"/>
</dbReference>
<dbReference type="STRING" id="6210.W6UQE8"/>
<dbReference type="PANTHER" id="PTHR45080">
    <property type="entry name" value="CONTACTIN 5"/>
    <property type="match status" value="1"/>
</dbReference>
<dbReference type="GO" id="GO:0008046">
    <property type="term" value="F:axon guidance receptor activity"/>
    <property type="evidence" value="ECO:0007669"/>
    <property type="project" value="TreeGrafter"/>
</dbReference>
<comment type="caution">
    <text evidence="6">The sequence shown here is derived from an EMBL/GenBank/DDBJ whole genome shotgun (WGS) entry which is preliminary data.</text>
</comment>
<proteinExistence type="predicted"/>
<evidence type="ECO:0000313" key="6">
    <source>
        <dbReference type="EMBL" id="EUB62956.1"/>
    </source>
</evidence>
<feature type="domain" description="Ig-like" evidence="5">
    <location>
        <begin position="444"/>
        <end position="535"/>
    </location>
</feature>
<dbReference type="InterPro" id="IPR003599">
    <property type="entry name" value="Ig_sub"/>
</dbReference>
<dbReference type="RefSeq" id="XP_024354152.1">
    <property type="nucleotide sequence ID" value="XM_024491299.1"/>
</dbReference>
<dbReference type="SUPFAM" id="SSF48726">
    <property type="entry name" value="Immunoglobulin"/>
    <property type="match status" value="5"/>
</dbReference>
<accession>W6UQE8</accession>
<feature type="region of interest" description="Disordered" evidence="4">
    <location>
        <begin position="545"/>
        <end position="565"/>
    </location>
</feature>
<dbReference type="PROSITE" id="PS50835">
    <property type="entry name" value="IG_LIKE"/>
    <property type="match status" value="4"/>
</dbReference>
<evidence type="ECO:0000256" key="3">
    <source>
        <dbReference type="ARBA" id="ARBA00023319"/>
    </source>
</evidence>
<dbReference type="AlphaFoldDB" id="W6UQE8"/>
<dbReference type="KEGG" id="egl:EGR_02050"/>
<dbReference type="InterPro" id="IPR036179">
    <property type="entry name" value="Ig-like_dom_sf"/>
</dbReference>
<dbReference type="SMART" id="SM00409">
    <property type="entry name" value="IG"/>
    <property type="match status" value="5"/>
</dbReference>
<dbReference type="GeneID" id="36337765"/>
<dbReference type="FunFam" id="2.60.40.10:FF:000032">
    <property type="entry name" value="palladin isoform X1"/>
    <property type="match status" value="1"/>
</dbReference>
<dbReference type="Pfam" id="PF07679">
    <property type="entry name" value="I-set"/>
    <property type="match status" value="5"/>
</dbReference>
<dbReference type="InterPro" id="IPR050958">
    <property type="entry name" value="Cell_Adh-Cytoskel_Orgn"/>
</dbReference>
<dbReference type="GO" id="GO:0050808">
    <property type="term" value="P:synapse organization"/>
    <property type="evidence" value="ECO:0007669"/>
    <property type="project" value="TreeGrafter"/>
</dbReference>
<feature type="region of interest" description="Disordered" evidence="4">
    <location>
        <begin position="667"/>
        <end position="739"/>
    </location>
</feature>
<keyword evidence="3" id="KW-0393">Immunoglobulin domain</keyword>
<evidence type="ECO:0000313" key="7">
    <source>
        <dbReference type="Proteomes" id="UP000019149"/>
    </source>
</evidence>
<name>W6UQE8_ECHGR</name>
<dbReference type="CTD" id="36337765"/>
<dbReference type="GO" id="GO:0005886">
    <property type="term" value="C:plasma membrane"/>
    <property type="evidence" value="ECO:0007669"/>
    <property type="project" value="TreeGrafter"/>
</dbReference>
<keyword evidence="1" id="KW-0732">Signal</keyword>
<dbReference type="PANTHER" id="PTHR45080:SF8">
    <property type="entry name" value="IG-LIKE DOMAIN-CONTAINING PROTEIN"/>
    <property type="match status" value="1"/>
</dbReference>
<dbReference type="Proteomes" id="UP000019149">
    <property type="component" value="Unassembled WGS sequence"/>
</dbReference>
<feature type="compositionally biased region" description="Low complexity" evidence="4">
    <location>
        <begin position="691"/>
        <end position="711"/>
    </location>
</feature>
<dbReference type="CDD" id="cd00096">
    <property type="entry name" value="Ig"/>
    <property type="match status" value="1"/>
</dbReference>
<dbReference type="InterPro" id="IPR013098">
    <property type="entry name" value="Ig_I-set"/>
</dbReference>
<organism evidence="6 7">
    <name type="scientific">Echinococcus granulosus</name>
    <name type="common">Hydatid tapeworm</name>
    <dbReference type="NCBI Taxonomy" id="6210"/>
    <lineage>
        <taxon>Eukaryota</taxon>
        <taxon>Metazoa</taxon>
        <taxon>Spiralia</taxon>
        <taxon>Lophotrochozoa</taxon>
        <taxon>Platyhelminthes</taxon>
        <taxon>Cestoda</taxon>
        <taxon>Eucestoda</taxon>
        <taxon>Cyclophyllidea</taxon>
        <taxon>Taeniidae</taxon>
        <taxon>Echinococcus</taxon>
        <taxon>Echinococcus granulosus group</taxon>
    </lineage>
</organism>
<dbReference type="OMA" id="CELTNSY"/>